<dbReference type="Proteomes" id="UP000053766">
    <property type="component" value="Unassembled WGS sequence"/>
</dbReference>
<keyword evidence="2" id="KW-1185">Reference proteome</keyword>
<evidence type="ECO:0000313" key="2">
    <source>
        <dbReference type="Proteomes" id="UP000053766"/>
    </source>
</evidence>
<accession>A0A0D8XNB8</accession>
<dbReference type="STRING" id="29172.A0A0D8XNB8"/>
<dbReference type="InterPro" id="IPR043519">
    <property type="entry name" value="NT_sf"/>
</dbReference>
<sequence>MIGKILPRQIAAAFRTNVFDSKKGRVYASFIESMKEHHQLRLQSLDRKLKEVDEFRKANITNSTIKIIHHLSHRVLSRNSRFVQVGSSVNGLSCDNSDIDLVFFPTDAARRNSFMKDFFGNGDFKTSFMTVMSRIVTRELNNIGVPVESSVALHHLRVGLYKYFHECFVKSSQ</sequence>
<dbReference type="SUPFAM" id="SSF81301">
    <property type="entry name" value="Nucleotidyltransferase"/>
    <property type="match status" value="1"/>
</dbReference>
<gene>
    <name evidence="1" type="ORF">DICVIV_08717</name>
</gene>
<reference evidence="1 2" key="1">
    <citation type="submission" date="2013-11" db="EMBL/GenBank/DDBJ databases">
        <title>Draft genome of the bovine lungworm Dictyocaulus viviparus.</title>
        <authorList>
            <person name="Mitreva M."/>
        </authorList>
    </citation>
    <scope>NUCLEOTIDE SEQUENCE [LARGE SCALE GENOMIC DNA]</scope>
    <source>
        <strain evidence="1 2">HannoverDv2000</strain>
    </source>
</reference>
<dbReference type="AlphaFoldDB" id="A0A0D8XNB8"/>
<proteinExistence type="predicted"/>
<protein>
    <recommendedName>
        <fullName evidence="3">Polymerase nucleotidyl transferase domain-containing protein</fullName>
    </recommendedName>
</protein>
<dbReference type="OrthoDB" id="434989at2759"/>
<reference evidence="2" key="2">
    <citation type="journal article" date="2016" name="Sci. Rep.">
        <title>Dictyocaulus viviparus genome, variome and transcriptome elucidate lungworm biology and support future intervention.</title>
        <authorList>
            <person name="McNulty S.N."/>
            <person name="Strube C."/>
            <person name="Rosa B.A."/>
            <person name="Martin J.C."/>
            <person name="Tyagi R."/>
            <person name="Choi Y.J."/>
            <person name="Wang Q."/>
            <person name="Hallsworth Pepin K."/>
            <person name="Zhang X."/>
            <person name="Ozersky P."/>
            <person name="Wilson R.K."/>
            <person name="Sternberg P.W."/>
            <person name="Gasser R.B."/>
            <person name="Mitreva M."/>
        </authorList>
    </citation>
    <scope>NUCLEOTIDE SEQUENCE [LARGE SCALE GENOMIC DNA]</scope>
    <source>
        <strain evidence="2">HannoverDv2000</strain>
    </source>
</reference>
<organism evidence="1 2">
    <name type="scientific">Dictyocaulus viviparus</name>
    <name type="common">Bovine lungworm</name>
    <dbReference type="NCBI Taxonomy" id="29172"/>
    <lineage>
        <taxon>Eukaryota</taxon>
        <taxon>Metazoa</taxon>
        <taxon>Ecdysozoa</taxon>
        <taxon>Nematoda</taxon>
        <taxon>Chromadorea</taxon>
        <taxon>Rhabditida</taxon>
        <taxon>Rhabditina</taxon>
        <taxon>Rhabditomorpha</taxon>
        <taxon>Strongyloidea</taxon>
        <taxon>Metastrongylidae</taxon>
        <taxon>Dictyocaulus</taxon>
    </lineage>
</organism>
<evidence type="ECO:0008006" key="3">
    <source>
        <dbReference type="Google" id="ProtNLM"/>
    </source>
</evidence>
<name>A0A0D8XNB8_DICVI</name>
<dbReference type="EMBL" id="KN716419">
    <property type="protein sequence ID" value="KJH45222.1"/>
    <property type="molecule type" value="Genomic_DNA"/>
</dbReference>
<evidence type="ECO:0000313" key="1">
    <source>
        <dbReference type="EMBL" id="KJH45222.1"/>
    </source>
</evidence>
<dbReference type="Gene3D" id="3.30.460.10">
    <property type="entry name" value="Beta Polymerase, domain 2"/>
    <property type="match status" value="1"/>
</dbReference>